<name>A0A212LTV3_9FIRM</name>
<organism evidence="1">
    <name type="scientific">uncultured Sporomusa sp</name>
    <dbReference type="NCBI Taxonomy" id="307249"/>
    <lineage>
        <taxon>Bacteria</taxon>
        <taxon>Bacillati</taxon>
        <taxon>Bacillota</taxon>
        <taxon>Negativicutes</taxon>
        <taxon>Selenomonadales</taxon>
        <taxon>Sporomusaceae</taxon>
        <taxon>Sporomusa</taxon>
        <taxon>environmental samples</taxon>
    </lineage>
</organism>
<dbReference type="AlphaFoldDB" id="A0A212LTV3"/>
<proteinExistence type="predicted"/>
<evidence type="ECO:0000313" key="1">
    <source>
        <dbReference type="EMBL" id="SCM81034.1"/>
    </source>
</evidence>
<dbReference type="EMBL" id="FMJE01000003">
    <property type="protein sequence ID" value="SCM81034.1"/>
    <property type="molecule type" value="Genomic_DNA"/>
</dbReference>
<sequence>MTGRYSQIAGKKNSIFKEDKKGSCLICMNLAGALGVCGKYYKVSNKVLYLSPG</sequence>
<accession>A0A212LTV3</accession>
<gene>
    <name evidence="1" type="ORF">KL86SPO_31213</name>
</gene>
<protein>
    <submittedName>
        <fullName evidence="1">Uncharacterized protein</fullName>
    </submittedName>
</protein>
<reference evidence="1" key="1">
    <citation type="submission" date="2016-08" db="EMBL/GenBank/DDBJ databases">
        <authorList>
            <person name="Seilhamer J.J."/>
        </authorList>
    </citation>
    <scope>NUCLEOTIDE SEQUENCE</scope>
    <source>
        <strain evidence="1">86</strain>
    </source>
</reference>